<gene>
    <name evidence="3" type="ORF">PDE_08038</name>
</gene>
<feature type="compositionally biased region" description="Pro residues" evidence="1">
    <location>
        <begin position="20"/>
        <end position="37"/>
    </location>
</feature>
<dbReference type="HOGENOM" id="CLU_036301_0_0_1"/>
<dbReference type="EMBL" id="KB644415">
    <property type="protein sequence ID" value="EPS33076.1"/>
    <property type="molecule type" value="Genomic_DNA"/>
</dbReference>
<evidence type="ECO:0000256" key="1">
    <source>
        <dbReference type="SAM" id="MobiDB-lite"/>
    </source>
</evidence>
<proteinExistence type="predicted"/>
<dbReference type="OrthoDB" id="2130735at2759"/>
<protein>
    <submittedName>
        <fullName evidence="3">Putative exo-alpha-L-1,5-arabinanase</fullName>
    </submittedName>
</protein>
<feature type="signal peptide" evidence="2">
    <location>
        <begin position="1"/>
        <end position="19"/>
    </location>
</feature>
<reference evidence="3 4" key="1">
    <citation type="journal article" date="2013" name="PLoS ONE">
        <title>Genomic and secretomic analyses reveal unique features of the lignocellulolytic enzyme system of Penicillium decumbens.</title>
        <authorList>
            <person name="Liu G."/>
            <person name="Zhang L."/>
            <person name="Wei X."/>
            <person name="Zou G."/>
            <person name="Qin Y."/>
            <person name="Ma L."/>
            <person name="Li J."/>
            <person name="Zheng H."/>
            <person name="Wang S."/>
            <person name="Wang C."/>
            <person name="Xun L."/>
            <person name="Zhao G.-P."/>
            <person name="Zhou Z."/>
            <person name="Qu Y."/>
        </authorList>
    </citation>
    <scope>NUCLEOTIDE SEQUENCE [LARGE SCALE GENOMIC DNA]</scope>
    <source>
        <strain evidence="4">114-2 / CGMCC 5302</strain>
    </source>
</reference>
<dbReference type="eggNOG" id="ENOG502QW46">
    <property type="taxonomic scope" value="Eukaryota"/>
</dbReference>
<dbReference type="PANTHER" id="PTHR38792">
    <property type="entry name" value="BNR/ASP-BOX REPEAT DOMAIN PROTEIN (AFU_ORTHOLOGUE AFUA_7G06430)-RELATED"/>
    <property type="match status" value="1"/>
</dbReference>
<evidence type="ECO:0000313" key="3">
    <source>
        <dbReference type="EMBL" id="EPS33076.1"/>
    </source>
</evidence>
<dbReference type="CDD" id="cd15482">
    <property type="entry name" value="Sialidase_non-viral"/>
    <property type="match status" value="1"/>
</dbReference>
<keyword evidence="4" id="KW-1185">Reference proteome</keyword>
<feature type="region of interest" description="Disordered" evidence="1">
    <location>
        <begin position="19"/>
        <end position="57"/>
    </location>
</feature>
<name>S7ZWC7_PENO1</name>
<dbReference type="PhylomeDB" id="S7ZWC7"/>
<dbReference type="AlphaFoldDB" id="S7ZWC7"/>
<dbReference type="InterPro" id="IPR036278">
    <property type="entry name" value="Sialidase_sf"/>
</dbReference>
<dbReference type="PANTHER" id="PTHR38792:SF1">
    <property type="entry name" value="BNR_ASP-BOX REPEAT PROTEIN"/>
    <property type="match status" value="1"/>
</dbReference>
<sequence length="409" mass="44361">MRSHCVILGLIGLISAVSAAPPPPPPPPPGPPGPPSIPQSEPHHQPPPPPPHHSVRPWSTFAENVIFQPDDKHSVLYPRQVELSDGTLLATTSYSGDQPPYFPIFRSTDGGATWSWFSNLTDQVNGLGMSAQPALAELPFAVGDFPAGTVLASGNSWGSHSTNIDLYASKDKGRTWKFVSNVARGSGPDTTNGNPCIWEPFIEFFNHTVGVFYSDQRDPLHGQKLAHQESMDLKSWGAVIDDVAYLNYTARPGMTVITYIPPIQKWILAHEFPGGESWSGAGYPVYYRMADSPFDFRFAYGVPIMVNGVQPSSSPYVVWSPVGGPNGTIIVSDADHSGVFTNRASGQPDQWELHDTPQPPAYSRSLHVFSKNPDHLMLLGAGVFGGETNLPLYLSVVSVSETLKKPGRE</sequence>
<keyword evidence="2" id="KW-0732">Signal</keyword>
<evidence type="ECO:0000313" key="4">
    <source>
        <dbReference type="Proteomes" id="UP000019376"/>
    </source>
</evidence>
<accession>S7ZWC7</accession>
<dbReference type="STRING" id="933388.S7ZWC7"/>
<dbReference type="SUPFAM" id="SSF101447">
    <property type="entry name" value="Formin homology 2 domain (FH2 domain)"/>
    <property type="match status" value="1"/>
</dbReference>
<dbReference type="SUPFAM" id="SSF50939">
    <property type="entry name" value="Sialidases"/>
    <property type="match status" value="1"/>
</dbReference>
<organism evidence="3 4">
    <name type="scientific">Penicillium oxalicum (strain 114-2 / CGMCC 5302)</name>
    <name type="common">Penicillium decumbens</name>
    <dbReference type="NCBI Taxonomy" id="933388"/>
    <lineage>
        <taxon>Eukaryota</taxon>
        <taxon>Fungi</taxon>
        <taxon>Dikarya</taxon>
        <taxon>Ascomycota</taxon>
        <taxon>Pezizomycotina</taxon>
        <taxon>Eurotiomycetes</taxon>
        <taxon>Eurotiomycetidae</taxon>
        <taxon>Eurotiales</taxon>
        <taxon>Aspergillaceae</taxon>
        <taxon>Penicillium</taxon>
    </lineage>
</organism>
<feature type="chain" id="PRO_5004547567" evidence="2">
    <location>
        <begin position="20"/>
        <end position="409"/>
    </location>
</feature>
<dbReference type="Gene3D" id="2.120.10.10">
    <property type="match status" value="1"/>
</dbReference>
<evidence type="ECO:0000256" key="2">
    <source>
        <dbReference type="SAM" id="SignalP"/>
    </source>
</evidence>
<dbReference type="Proteomes" id="UP000019376">
    <property type="component" value="Unassembled WGS sequence"/>
</dbReference>